<organism evidence="2 3">
    <name type="scientific">Crateriforma conspicua</name>
    <dbReference type="NCBI Taxonomy" id="2527996"/>
    <lineage>
        <taxon>Bacteria</taxon>
        <taxon>Pseudomonadati</taxon>
        <taxon>Planctomycetota</taxon>
        <taxon>Planctomycetia</taxon>
        <taxon>Planctomycetales</taxon>
        <taxon>Planctomycetaceae</taxon>
        <taxon>Crateriforma</taxon>
    </lineage>
</organism>
<dbReference type="EMBL" id="SJPZ01000001">
    <property type="protein sequence ID" value="TWU66151.1"/>
    <property type="molecule type" value="Genomic_DNA"/>
</dbReference>
<evidence type="ECO:0000313" key="3">
    <source>
        <dbReference type="Proteomes" id="UP000316476"/>
    </source>
</evidence>
<comment type="caution">
    <text evidence="2">The sequence shown here is derived from an EMBL/GenBank/DDBJ whole genome shotgun (WGS) entry which is preliminary data.</text>
</comment>
<dbReference type="Proteomes" id="UP000316476">
    <property type="component" value="Unassembled WGS sequence"/>
</dbReference>
<dbReference type="InterPro" id="IPR012902">
    <property type="entry name" value="N_methyl_site"/>
</dbReference>
<dbReference type="RefSeq" id="WP_146412759.1">
    <property type="nucleotide sequence ID" value="NZ_SJPZ01000001.1"/>
</dbReference>
<keyword evidence="1" id="KW-0472">Membrane</keyword>
<dbReference type="OrthoDB" id="265202at2"/>
<reference evidence="2 3" key="1">
    <citation type="submission" date="2019-02" db="EMBL/GenBank/DDBJ databases">
        <title>Deep-cultivation of Planctomycetes and their phenomic and genomic characterization uncovers novel biology.</title>
        <authorList>
            <person name="Wiegand S."/>
            <person name="Jogler M."/>
            <person name="Boedeker C."/>
            <person name="Pinto D."/>
            <person name="Vollmers J."/>
            <person name="Rivas-Marin E."/>
            <person name="Kohn T."/>
            <person name="Peeters S.H."/>
            <person name="Heuer A."/>
            <person name="Rast P."/>
            <person name="Oberbeckmann S."/>
            <person name="Bunk B."/>
            <person name="Jeske O."/>
            <person name="Meyerdierks A."/>
            <person name="Storesund J.E."/>
            <person name="Kallscheuer N."/>
            <person name="Luecker S."/>
            <person name="Lage O.M."/>
            <person name="Pohl T."/>
            <person name="Merkel B.J."/>
            <person name="Hornburger P."/>
            <person name="Mueller R.-W."/>
            <person name="Bruemmer F."/>
            <person name="Labrenz M."/>
            <person name="Spormann A.M."/>
            <person name="Op Den Camp H."/>
            <person name="Overmann J."/>
            <person name="Amann R."/>
            <person name="Jetten M.S.M."/>
            <person name="Mascher T."/>
            <person name="Medema M.H."/>
            <person name="Devos D.P."/>
            <person name="Kaster A.-K."/>
            <person name="Ovreas L."/>
            <person name="Rohde M."/>
            <person name="Galperin M.Y."/>
            <person name="Jogler C."/>
        </authorList>
    </citation>
    <scope>NUCLEOTIDE SEQUENCE [LARGE SCALE GENOMIC DNA]</scope>
    <source>
        <strain evidence="2 3">V7</strain>
    </source>
</reference>
<feature type="transmembrane region" description="Helical" evidence="1">
    <location>
        <begin position="21"/>
        <end position="45"/>
    </location>
</feature>
<protein>
    <submittedName>
        <fullName evidence="2">Uncharacterized protein</fullName>
    </submittedName>
</protein>
<gene>
    <name evidence="2" type="ORF">V7x_17090</name>
</gene>
<accession>A0A5C6FUW3</accession>
<evidence type="ECO:0000313" key="2">
    <source>
        <dbReference type="EMBL" id="TWU66151.1"/>
    </source>
</evidence>
<evidence type="ECO:0000256" key="1">
    <source>
        <dbReference type="SAM" id="Phobius"/>
    </source>
</evidence>
<dbReference type="PROSITE" id="PS00409">
    <property type="entry name" value="PROKAR_NTER_METHYL"/>
    <property type="match status" value="1"/>
</dbReference>
<keyword evidence="1" id="KW-1133">Transmembrane helix</keyword>
<dbReference type="AlphaFoldDB" id="A0A5C6FUW3"/>
<name>A0A5C6FUW3_9PLAN</name>
<sequence>MSDFKLSRRHAGGRDRHGVTLVEVAFAMGIILIGLVGLVSILPIAGRQAKDAVSLNNATSLANAALAEFQARNYGQPGRWVLRPDLSRLDPRPPIFAGGGQRIAIAENVPTFLSDLMHPDYQLKLGNANTALRSGIGDVSLSDNAVCIDPLFVADPLGYLSVGPPDNVPDGKYVDYQPTGTNGHRRIRFPYYKANYNPFVNPSLPVTSSNEWPAMPRLTRVTINRGVSTAGQFISGTEANYLSESGNDLNITKPKDQTLAPIIAGEAITGTVMTYGKAQTEGTYSWIATVNEIPGGSTSSVSVAVIENRDRTFFTYPNAGPEGTLNGVYADDPEANATEERVAYVTYAGGFTGGAGGTVEIVMSTYVDPTIIPGQWVMMSRDADRLRNPGGELHRWYRVSGVVGQTTSGEPDRIIVNDPVHGTPYEVWHMRLMLDGPDWNFGFATPGPADSSVVDNTVMTLVRGVVSVTERTIRRP</sequence>
<keyword evidence="1" id="KW-0812">Transmembrane</keyword>
<proteinExistence type="predicted"/>